<evidence type="ECO:0000256" key="5">
    <source>
        <dbReference type="ARBA" id="ARBA00023136"/>
    </source>
</evidence>
<feature type="transmembrane region" description="Helical" evidence="8">
    <location>
        <begin position="326"/>
        <end position="355"/>
    </location>
</feature>
<protein>
    <submittedName>
        <fullName evidence="10">Carbonic anhydrase</fullName>
    </submittedName>
</protein>
<keyword evidence="11" id="KW-1185">Reference proteome</keyword>
<feature type="domain" description="SLC26A/SulP transporter" evidence="9">
    <location>
        <begin position="13"/>
        <end position="373"/>
    </location>
</feature>
<evidence type="ECO:0000256" key="3">
    <source>
        <dbReference type="ARBA" id="ARBA00022692"/>
    </source>
</evidence>
<evidence type="ECO:0000256" key="8">
    <source>
        <dbReference type="SAM" id="Phobius"/>
    </source>
</evidence>
<comment type="similarity">
    <text evidence="2">Belongs to the beta-class carbonic anhydrase family.</text>
</comment>
<dbReference type="PANTHER" id="PTHR11814">
    <property type="entry name" value="SULFATE TRANSPORTER"/>
    <property type="match status" value="1"/>
</dbReference>
<dbReference type="InterPro" id="IPR001765">
    <property type="entry name" value="Carbonic_anhydrase"/>
</dbReference>
<dbReference type="InterPro" id="IPR001902">
    <property type="entry name" value="SLC26A/SulP_fam"/>
</dbReference>
<keyword evidence="4 8" id="KW-1133">Transmembrane helix</keyword>
<comment type="caution">
    <text evidence="10">The sequence shown here is derived from an EMBL/GenBank/DDBJ whole genome shotgun (WGS) entry which is preliminary data.</text>
</comment>
<dbReference type="SUPFAM" id="SSF53056">
    <property type="entry name" value="beta-carbonic anhydrase, cab"/>
    <property type="match status" value="1"/>
</dbReference>
<sequence length="772" mass="80570">MTVKPLNATTARRDVLASFVVFLVAIPMSLGVAVASGAPVAAGLIGAVVGGVVAGVLGGSPLQVSGPSAGLTVIMADLVHTYGWAATCTIVVLAGLLQLALGACRVARTALTVSPAVVGGMLAGVGVVLILAQLHVMLGGASRPDALANLADLPGLLAAPDAQPALLGLLTIAVLLGWTRLAARTPDAGLGRVLHLVPGPLPAIGLATVLAYALRWDAPRVAVPGSLLGDLPATAWPHGAPPAIFGAVVSVALVAAVESLLCAVAIDRRRPIGVPRADLDRELLGQGASNVVSGLLGGLPVSGAIVRSSANVEAGARTRLSTVLHGVWVLVLAVSCGPVLEQVPLASLAALLVVLGAKMIDVSRLRDLRHHREAPAYVATLAGVVVLGLGEGVLLGIAVAAVLALRRLTRLSVRVEEAVPSPDDRPGQASWHLVVEGTLTFLGVPKVTSALQRIPAGVAVDLDLDVDFMDHAAFDAIHQWRLAHERQGGRVDIDEVHESWYERAVTGDMSAPRKSTPSTRWWAPWASRRRRSENVDLDAPEVSPSALLLAGVREYQGGTARLVRPIMAELAFEQKPQHLFITCVDSRVVPNIITASGPGDLFINRNVGNLVPRYGTRTPDDAVAATVEYAVNVLGIRTITVCGHSNCGAMAALLAGGTEVEHLRSLTRWLKHGQHSLARFLSAEPDGRAPLTRLCQTNVQQQLDNLLTYPWLKDMVQAGEIELVGLYLDIGTAEVQVLDWTAGAFVPVRAETPEDAPEDGADDAAPEPRAVT</sequence>
<dbReference type="Gene3D" id="3.40.1050.10">
    <property type="entry name" value="Carbonic anhydrase"/>
    <property type="match status" value="1"/>
</dbReference>
<feature type="transmembrane region" description="Helical" evidence="8">
    <location>
        <begin position="376"/>
        <end position="405"/>
    </location>
</feature>
<dbReference type="RefSeq" id="WP_220167997.1">
    <property type="nucleotide sequence ID" value="NZ_JAIBOA010000013.1"/>
</dbReference>
<dbReference type="Pfam" id="PF00484">
    <property type="entry name" value="Pro_CA"/>
    <property type="match status" value="1"/>
</dbReference>
<dbReference type="Pfam" id="PF00916">
    <property type="entry name" value="Sulfate_transp"/>
    <property type="match status" value="1"/>
</dbReference>
<organism evidence="10 11">
    <name type="scientific">Actinomadura parmotrematis</name>
    <dbReference type="NCBI Taxonomy" id="2864039"/>
    <lineage>
        <taxon>Bacteria</taxon>
        <taxon>Bacillati</taxon>
        <taxon>Actinomycetota</taxon>
        <taxon>Actinomycetes</taxon>
        <taxon>Streptosporangiales</taxon>
        <taxon>Thermomonosporaceae</taxon>
        <taxon>Actinomadura</taxon>
    </lineage>
</organism>
<feature type="transmembrane region" description="Helical" evidence="8">
    <location>
        <begin position="162"/>
        <end position="181"/>
    </location>
</feature>
<dbReference type="EMBL" id="JAIBOA010000013">
    <property type="protein sequence ID" value="MBW8484759.1"/>
    <property type="molecule type" value="Genomic_DNA"/>
</dbReference>
<feature type="transmembrane region" description="Helical" evidence="8">
    <location>
        <begin position="116"/>
        <end position="142"/>
    </location>
</feature>
<dbReference type="SMART" id="SM00947">
    <property type="entry name" value="Pro_CA"/>
    <property type="match status" value="1"/>
</dbReference>
<feature type="transmembrane region" description="Helical" evidence="8">
    <location>
        <begin position="287"/>
        <end position="306"/>
    </location>
</feature>
<keyword evidence="3 8" id="KW-0812">Transmembrane</keyword>
<dbReference type="InterPro" id="IPR036874">
    <property type="entry name" value="Carbonic_anhydrase_sf"/>
</dbReference>
<dbReference type="Proteomes" id="UP000774570">
    <property type="component" value="Unassembled WGS sequence"/>
</dbReference>
<proteinExistence type="inferred from homology"/>
<name>A0ABS7FWF4_9ACTN</name>
<evidence type="ECO:0000256" key="2">
    <source>
        <dbReference type="ARBA" id="ARBA00006217"/>
    </source>
</evidence>
<evidence type="ECO:0000259" key="9">
    <source>
        <dbReference type="Pfam" id="PF00916"/>
    </source>
</evidence>
<dbReference type="InterPro" id="IPR011547">
    <property type="entry name" value="SLC26A/SulP_dom"/>
</dbReference>
<evidence type="ECO:0000256" key="6">
    <source>
        <dbReference type="ARBA" id="ARBA00024993"/>
    </source>
</evidence>
<feature type="compositionally biased region" description="Acidic residues" evidence="7">
    <location>
        <begin position="753"/>
        <end position="765"/>
    </location>
</feature>
<evidence type="ECO:0000256" key="7">
    <source>
        <dbReference type="SAM" id="MobiDB-lite"/>
    </source>
</evidence>
<evidence type="ECO:0000313" key="11">
    <source>
        <dbReference type="Proteomes" id="UP000774570"/>
    </source>
</evidence>
<comment type="function">
    <text evidence="6">Catalyzes the reversible hydration of carbon dioxide to form bicarbonate.</text>
</comment>
<gene>
    <name evidence="10" type="ORF">K1Y72_20415</name>
</gene>
<feature type="transmembrane region" description="Helical" evidence="8">
    <location>
        <begin position="82"/>
        <end position="104"/>
    </location>
</feature>
<keyword evidence="5 8" id="KW-0472">Membrane</keyword>
<feature type="transmembrane region" description="Helical" evidence="8">
    <location>
        <begin position="243"/>
        <end position="266"/>
    </location>
</feature>
<accession>A0ABS7FWF4</accession>
<evidence type="ECO:0000256" key="1">
    <source>
        <dbReference type="ARBA" id="ARBA00004141"/>
    </source>
</evidence>
<evidence type="ECO:0000256" key="4">
    <source>
        <dbReference type="ARBA" id="ARBA00022989"/>
    </source>
</evidence>
<reference evidence="10 11" key="1">
    <citation type="submission" date="2021-07" db="EMBL/GenBank/DDBJ databases">
        <title>Actinomadura sp. PM05-2 isolated from lichen.</title>
        <authorList>
            <person name="Somphong A."/>
            <person name="Phongsopitanun W."/>
            <person name="Tanasupawat S."/>
            <person name="Peongsungnone V."/>
        </authorList>
    </citation>
    <scope>NUCLEOTIDE SEQUENCE [LARGE SCALE GENOMIC DNA]</scope>
    <source>
        <strain evidence="10 11">PM05-2</strain>
    </source>
</reference>
<feature type="transmembrane region" description="Helical" evidence="8">
    <location>
        <begin position="42"/>
        <end position="62"/>
    </location>
</feature>
<feature type="region of interest" description="Disordered" evidence="7">
    <location>
        <begin position="752"/>
        <end position="772"/>
    </location>
</feature>
<evidence type="ECO:0000313" key="10">
    <source>
        <dbReference type="EMBL" id="MBW8484759.1"/>
    </source>
</evidence>
<comment type="subcellular location">
    <subcellularLocation>
        <location evidence="1">Membrane</location>
        <topology evidence="1">Multi-pass membrane protein</topology>
    </subcellularLocation>
</comment>
<feature type="transmembrane region" description="Helical" evidence="8">
    <location>
        <begin position="193"/>
        <end position="214"/>
    </location>
</feature>
<feature type="transmembrane region" description="Helical" evidence="8">
    <location>
        <begin position="15"/>
        <end position="35"/>
    </location>
</feature>